<organism evidence="2 3">
    <name type="scientific">Rubinisphaera italica</name>
    <dbReference type="NCBI Taxonomy" id="2527969"/>
    <lineage>
        <taxon>Bacteria</taxon>
        <taxon>Pseudomonadati</taxon>
        <taxon>Planctomycetota</taxon>
        <taxon>Planctomycetia</taxon>
        <taxon>Planctomycetales</taxon>
        <taxon>Planctomycetaceae</taxon>
        <taxon>Rubinisphaera</taxon>
    </lineage>
</organism>
<keyword evidence="1" id="KW-0812">Transmembrane</keyword>
<proteinExistence type="predicted"/>
<feature type="transmembrane region" description="Helical" evidence="1">
    <location>
        <begin position="89"/>
        <end position="114"/>
    </location>
</feature>
<dbReference type="Proteomes" id="UP000316095">
    <property type="component" value="Unassembled WGS sequence"/>
</dbReference>
<gene>
    <name evidence="2" type="ORF">Pan54_21320</name>
</gene>
<evidence type="ECO:0000313" key="2">
    <source>
        <dbReference type="EMBL" id="TWT61396.1"/>
    </source>
</evidence>
<keyword evidence="1" id="KW-1133">Transmembrane helix</keyword>
<dbReference type="AlphaFoldDB" id="A0A5C5XE59"/>
<dbReference type="Pfam" id="PF07332">
    <property type="entry name" value="Phage_holin_3_6"/>
    <property type="match status" value="1"/>
</dbReference>
<evidence type="ECO:0000256" key="1">
    <source>
        <dbReference type="SAM" id="Phobius"/>
    </source>
</evidence>
<protein>
    <recommendedName>
        <fullName evidence="4">Phage holin family protein</fullName>
    </recommendedName>
</protein>
<evidence type="ECO:0008006" key="4">
    <source>
        <dbReference type="Google" id="ProtNLM"/>
    </source>
</evidence>
<reference evidence="2 3" key="1">
    <citation type="submission" date="2019-02" db="EMBL/GenBank/DDBJ databases">
        <title>Deep-cultivation of Planctomycetes and their phenomic and genomic characterization uncovers novel biology.</title>
        <authorList>
            <person name="Wiegand S."/>
            <person name="Jogler M."/>
            <person name="Boedeker C."/>
            <person name="Pinto D."/>
            <person name="Vollmers J."/>
            <person name="Rivas-Marin E."/>
            <person name="Kohn T."/>
            <person name="Peeters S.H."/>
            <person name="Heuer A."/>
            <person name="Rast P."/>
            <person name="Oberbeckmann S."/>
            <person name="Bunk B."/>
            <person name="Jeske O."/>
            <person name="Meyerdierks A."/>
            <person name="Storesund J.E."/>
            <person name="Kallscheuer N."/>
            <person name="Luecker S."/>
            <person name="Lage O.M."/>
            <person name="Pohl T."/>
            <person name="Merkel B.J."/>
            <person name="Hornburger P."/>
            <person name="Mueller R.-W."/>
            <person name="Bruemmer F."/>
            <person name="Labrenz M."/>
            <person name="Spormann A.M."/>
            <person name="Op Den Camp H."/>
            <person name="Overmann J."/>
            <person name="Amann R."/>
            <person name="Jetten M.S.M."/>
            <person name="Mascher T."/>
            <person name="Medema M.H."/>
            <person name="Devos D.P."/>
            <person name="Kaster A.-K."/>
            <person name="Ovreas L."/>
            <person name="Rohde M."/>
            <person name="Galperin M.Y."/>
            <person name="Jogler C."/>
        </authorList>
    </citation>
    <scope>NUCLEOTIDE SEQUENCE [LARGE SCALE GENOMIC DNA]</scope>
    <source>
        <strain evidence="2 3">Pan54</strain>
    </source>
</reference>
<keyword evidence="1" id="KW-0472">Membrane</keyword>
<evidence type="ECO:0000313" key="3">
    <source>
        <dbReference type="Proteomes" id="UP000316095"/>
    </source>
</evidence>
<dbReference type="InterPro" id="IPR009937">
    <property type="entry name" value="Phage_holin_3_6"/>
</dbReference>
<comment type="caution">
    <text evidence="2">The sequence shown here is derived from an EMBL/GenBank/DDBJ whole genome shotgun (WGS) entry which is preliminary data.</text>
</comment>
<accession>A0A5C5XE59</accession>
<dbReference type="RefSeq" id="WP_165441702.1">
    <property type="nucleotide sequence ID" value="NZ_SJPG01000001.1"/>
</dbReference>
<feature type="transmembrane region" description="Helical" evidence="1">
    <location>
        <begin position="58"/>
        <end position="83"/>
    </location>
</feature>
<sequence length="163" mass="17882">MSYQETINQSRQKTGAPERRIQRNVSAFLHNVIELFELQGKLLAVDLRDSTNSLKLPAALLIVGMCLFLGMIPVFLGGMAFYLHQQAEWSLGASLMSVASLATMIAAALCYAGFRLSASGIGLLRRSQEELKENIAWVKSALVESDSAGLSPGEAARRRYSRF</sequence>
<dbReference type="EMBL" id="SJPG01000001">
    <property type="protein sequence ID" value="TWT61396.1"/>
    <property type="molecule type" value="Genomic_DNA"/>
</dbReference>
<keyword evidence="3" id="KW-1185">Reference proteome</keyword>
<name>A0A5C5XE59_9PLAN</name>